<sequence>MGVLIDTDAGATDWEHTYNWPPEIGEAPAYHAYSSTELVSSVSQTINGIHVLTYEPQDDGTLGAVMDLTGKAIGDVTALLNPVVEDLLDPLLSPTLALLLDDTLGMDLGKVEVGTNLTCGSGDARLVN</sequence>
<evidence type="ECO:0000313" key="2">
    <source>
        <dbReference type="Proteomes" id="UP000284605"/>
    </source>
</evidence>
<protein>
    <submittedName>
        <fullName evidence="1">Uncharacterized protein</fullName>
    </submittedName>
</protein>
<dbReference type="EMBL" id="QYUK01000008">
    <property type="protein sequence ID" value="RJF94524.1"/>
    <property type="molecule type" value="Genomic_DNA"/>
</dbReference>
<proteinExistence type="predicted"/>
<dbReference type="AlphaFoldDB" id="A0A418WTD7"/>
<name>A0A418WTD7_9PROT</name>
<organism evidence="1 2">
    <name type="scientific">Oleomonas cavernae</name>
    <dbReference type="NCBI Taxonomy" id="2320859"/>
    <lineage>
        <taxon>Bacteria</taxon>
        <taxon>Pseudomonadati</taxon>
        <taxon>Pseudomonadota</taxon>
        <taxon>Alphaproteobacteria</taxon>
        <taxon>Acetobacterales</taxon>
        <taxon>Acetobacteraceae</taxon>
        <taxon>Oleomonas</taxon>
    </lineage>
</organism>
<dbReference type="RefSeq" id="WP_119775673.1">
    <property type="nucleotide sequence ID" value="NZ_QYUK01000008.1"/>
</dbReference>
<evidence type="ECO:0000313" key="1">
    <source>
        <dbReference type="EMBL" id="RJF94524.1"/>
    </source>
</evidence>
<dbReference type="Proteomes" id="UP000284605">
    <property type="component" value="Unassembled WGS sequence"/>
</dbReference>
<gene>
    <name evidence="1" type="ORF">D3874_01425</name>
</gene>
<reference evidence="1 2" key="1">
    <citation type="submission" date="2018-09" db="EMBL/GenBank/DDBJ databases">
        <authorList>
            <person name="Zhu H."/>
        </authorList>
    </citation>
    <scope>NUCLEOTIDE SEQUENCE [LARGE SCALE GENOMIC DNA]</scope>
    <source>
        <strain evidence="1 2">K1W22B-8</strain>
    </source>
</reference>
<keyword evidence="2" id="KW-1185">Reference proteome</keyword>
<accession>A0A418WTD7</accession>
<comment type="caution">
    <text evidence="1">The sequence shown here is derived from an EMBL/GenBank/DDBJ whole genome shotgun (WGS) entry which is preliminary data.</text>
</comment>